<dbReference type="InterPro" id="IPR036852">
    <property type="entry name" value="Peptidase_S8/S53_dom_sf"/>
</dbReference>
<dbReference type="EC" id="3.4.21.-" evidence="9"/>
<dbReference type="InterPro" id="IPR034176">
    <property type="entry name" value="Peptidases_S8_13"/>
</dbReference>
<dbReference type="InterPro" id="IPR022398">
    <property type="entry name" value="Peptidase_S8_His-AS"/>
</dbReference>
<dbReference type="PRINTS" id="PR00723">
    <property type="entry name" value="SUBTILISIN"/>
</dbReference>
<sequence>MTHATPLSRNLLALSLGLALAGTAQAQTAPRFSVLAQAAPGQSTVYDGLIVTYRDGSSAVRDTRAASATLNQIMAARSTASTWTSTYRQTAPALNRVRRLAIGADLVRPSRALTPSQLQTLIASLKADPAIAHVEPNLVLKPIRSAAQATASAASAASAPNDPGYALQWHLRTPDGHLETLAPETTGYPNRGGIDLLPAWQYGTGQGVVVAVIDTGITAHPDLDTSLASAGYDFISDALMSGRASNGRVAGGWDTGDWTTDDKYLVANGGCAQPQEQTDSSWHGTHVAGTIAMRTNNGIGMAGIAPDAKILPIRALGHCGGTTADIADAIVWASGGHVDGVPDNANPAEVINMSLGGGGACAQDSVTANAIASAIARGSVVVVAAGNDNADAGGYSPASCPGVINVAATGITGGRAYYSNFGNTITLSAPGGGVYANDASSGAGSVRTGLVWSTLNNGTHGPDQPAYAGYEGTSMASPHVAGVVALAISAAINAGRPVPTTAQMRDILTQTSNVFPVKPTLRIGGGILNAGKAVARAAGASGGGEEATATTIARGTQNRLSAATGQGPLYRLDVPANARNLQLRTLGGSGQLRLYVRAVRAPSADGGNADYSSVRNGTTQNVQMALPATGSYFFRLVGGSGGYANVTLSVSYTE</sequence>
<feature type="active site" description="Charge relay system" evidence="5">
    <location>
        <position position="214"/>
    </location>
</feature>
<evidence type="ECO:0000313" key="10">
    <source>
        <dbReference type="Proteomes" id="UP001320843"/>
    </source>
</evidence>
<evidence type="ECO:0000256" key="4">
    <source>
        <dbReference type="ARBA" id="ARBA00022825"/>
    </source>
</evidence>
<evidence type="ECO:0000313" key="9">
    <source>
        <dbReference type="EMBL" id="MCW0398717.1"/>
    </source>
</evidence>
<evidence type="ECO:0000259" key="8">
    <source>
        <dbReference type="Pfam" id="PF00082"/>
    </source>
</evidence>
<keyword evidence="7" id="KW-0732">Signal</keyword>
<protein>
    <submittedName>
        <fullName evidence="9">Extracellular basic protease</fullName>
        <ecNumber evidence="9">3.4.21.-</ecNumber>
    </submittedName>
</protein>
<dbReference type="GO" id="GO:0008233">
    <property type="term" value="F:peptidase activity"/>
    <property type="evidence" value="ECO:0007669"/>
    <property type="project" value="UniProtKB-KW"/>
</dbReference>
<evidence type="ECO:0000256" key="2">
    <source>
        <dbReference type="ARBA" id="ARBA00022670"/>
    </source>
</evidence>
<dbReference type="Gene3D" id="2.60.120.380">
    <property type="match status" value="1"/>
</dbReference>
<accession>A0ABT3DTA4</accession>
<evidence type="ECO:0000256" key="5">
    <source>
        <dbReference type="PROSITE-ProRule" id="PRU01240"/>
    </source>
</evidence>
<dbReference type="CDD" id="cd07496">
    <property type="entry name" value="Peptidases_S8_13"/>
    <property type="match status" value="1"/>
</dbReference>
<dbReference type="PANTHER" id="PTHR43806">
    <property type="entry name" value="PEPTIDASE S8"/>
    <property type="match status" value="1"/>
</dbReference>
<feature type="chain" id="PRO_5045563996" evidence="7">
    <location>
        <begin position="27"/>
        <end position="654"/>
    </location>
</feature>
<dbReference type="InterPro" id="IPR023828">
    <property type="entry name" value="Peptidase_S8_Ser-AS"/>
</dbReference>
<dbReference type="EMBL" id="JANFWR010000007">
    <property type="protein sequence ID" value="MCW0398717.1"/>
    <property type="molecule type" value="Genomic_DNA"/>
</dbReference>
<feature type="active site" description="Charge relay system" evidence="5">
    <location>
        <position position="283"/>
    </location>
</feature>
<dbReference type="Pfam" id="PF00082">
    <property type="entry name" value="Peptidase_S8"/>
    <property type="match status" value="1"/>
</dbReference>
<organism evidence="9 10">
    <name type="scientific">Xanthomonas sacchari</name>
    <dbReference type="NCBI Taxonomy" id="56458"/>
    <lineage>
        <taxon>Bacteria</taxon>
        <taxon>Pseudomonadati</taxon>
        <taxon>Pseudomonadota</taxon>
        <taxon>Gammaproteobacteria</taxon>
        <taxon>Lysobacterales</taxon>
        <taxon>Lysobacteraceae</taxon>
        <taxon>Xanthomonas</taxon>
    </lineage>
</organism>
<dbReference type="SUPFAM" id="SSF52743">
    <property type="entry name" value="Subtilisin-like"/>
    <property type="match status" value="1"/>
</dbReference>
<keyword evidence="3 5" id="KW-0378">Hydrolase</keyword>
<dbReference type="RefSeq" id="WP_267082294.1">
    <property type="nucleotide sequence ID" value="NZ_CP099530.1"/>
</dbReference>
<dbReference type="InterPro" id="IPR000209">
    <property type="entry name" value="Peptidase_S8/S53_dom"/>
</dbReference>
<dbReference type="PROSITE" id="PS00137">
    <property type="entry name" value="SUBTILASE_HIS"/>
    <property type="match status" value="1"/>
</dbReference>
<keyword evidence="4 5" id="KW-0720">Serine protease</keyword>
<dbReference type="PANTHER" id="PTHR43806:SF11">
    <property type="entry name" value="CEREVISIN-RELATED"/>
    <property type="match status" value="1"/>
</dbReference>
<gene>
    <name evidence="9" type="ORF">NB700_001273</name>
</gene>
<dbReference type="GO" id="GO:0006508">
    <property type="term" value="P:proteolysis"/>
    <property type="evidence" value="ECO:0007669"/>
    <property type="project" value="UniProtKB-KW"/>
</dbReference>
<feature type="active site" description="Charge relay system" evidence="5">
    <location>
        <position position="474"/>
    </location>
</feature>
<dbReference type="InterPro" id="IPR023827">
    <property type="entry name" value="Peptidase_S8_Asp-AS"/>
</dbReference>
<comment type="similarity">
    <text evidence="1 5 6">Belongs to the peptidase S8 family.</text>
</comment>
<comment type="caution">
    <text evidence="9">The sequence shown here is derived from an EMBL/GenBank/DDBJ whole genome shotgun (WGS) entry which is preliminary data.</text>
</comment>
<dbReference type="PROSITE" id="PS00138">
    <property type="entry name" value="SUBTILASE_SER"/>
    <property type="match status" value="1"/>
</dbReference>
<dbReference type="InterPro" id="IPR050131">
    <property type="entry name" value="Peptidase_S8_subtilisin-like"/>
</dbReference>
<evidence type="ECO:0000256" key="7">
    <source>
        <dbReference type="SAM" id="SignalP"/>
    </source>
</evidence>
<evidence type="ECO:0000256" key="1">
    <source>
        <dbReference type="ARBA" id="ARBA00011073"/>
    </source>
</evidence>
<dbReference type="PROSITE" id="PS00136">
    <property type="entry name" value="SUBTILASE_ASP"/>
    <property type="match status" value="1"/>
</dbReference>
<evidence type="ECO:0000256" key="6">
    <source>
        <dbReference type="RuleBase" id="RU003355"/>
    </source>
</evidence>
<feature type="domain" description="Peptidase S8/S53" evidence="8">
    <location>
        <begin position="205"/>
        <end position="513"/>
    </location>
</feature>
<dbReference type="InterPro" id="IPR015500">
    <property type="entry name" value="Peptidase_S8_subtilisin-rel"/>
</dbReference>
<keyword evidence="2 5" id="KW-0645">Protease</keyword>
<reference evidence="9 10" key="1">
    <citation type="submission" date="2022-06" db="EMBL/GenBank/DDBJ databases">
        <title>Dynamics of rice microbiomes reveals core vertical transmitted seed endophytes.</title>
        <authorList>
            <person name="Liao K."/>
            <person name="Zhang X."/>
        </authorList>
    </citation>
    <scope>NUCLEOTIDE SEQUENCE [LARGE SCALE GENOMIC DNA]</scope>
    <source>
        <strain evidence="9 10">YT10-10-1</strain>
    </source>
</reference>
<keyword evidence="10" id="KW-1185">Reference proteome</keyword>
<dbReference type="Proteomes" id="UP001320843">
    <property type="component" value="Unassembled WGS sequence"/>
</dbReference>
<proteinExistence type="inferred from homology"/>
<name>A0ABT3DTA4_9XANT</name>
<feature type="signal peptide" evidence="7">
    <location>
        <begin position="1"/>
        <end position="26"/>
    </location>
</feature>
<dbReference type="PROSITE" id="PS51892">
    <property type="entry name" value="SUBTILASE"/>
    <property type="match status" value="1"/>
</dbReference>
<evidence type="ECO:0000256" key="3">
    <source>
        <dbReference type="ARBA" id="ARBA00022801"/>
    </source>
</evidence>
<dbReference type="Gene3D" id="3.40.50.200">
    <property type="entry name" value="Peptidase S8/S53 domain"/>
    <property type="match status" value="1"/>
</dbReference>